<organism evidence="6 7">
    <name type="scientific">Bacillus daqingensis</name>
    <dbReference type="NCBI Taxonomy" id="872396"/>
    <lineage>
        <taxon>Bacteria</taxon>
        <taxon>Bacillati</taxon>
        <taxon>Bacillota</taxon>
        <taxon>Bacilli</taxon>
        <taxon>Bacillales</taxon>
        <taxon>Bacillaceae</taxon>
        <taxon>Bacillus</taxon>
    </lineage>
</organism>
<gene>
    <name evidence="6" type="ORF">ACFO4L_09425</name>
</gene>
<dbReference type="PANTHER" id="PTHR30146">
    <property type="entry name" value="LACI-RELATED TRANSCRIPTIONAL REPRESSOR"/>
    <property type="match status" value="1"/>
</dbReference>
<dbReference type="InterPro" id="IPR001387">
    <property type="entry name" value="Cro/C1-type_HTH"/>
</dbReference>
<dbReference type="PANTHER" id="PTHR30146:SF109">
    <property type="entry name" value="HTH-TYPE TRANSCRIPTIONAL REGULATOR GALS"/>
    <property type="match status" value="1"/>
</dbReference>
<proteinExistence type="predicted"/>
<dbReference type="RefSeq" id="WP_377909415.1">
    <property type="nucleotide sequence ID" value="NZ_JBHSGK010000009.1"/>
</dbReference>
<evidence type="ECO:0000256" key="3">
    <source>
        <dbReference type="ARBA" id="ARBA00023163"/>
    </source>
</evidence>
<keyword evidence="1" id="KW-0805">Transcription regulation</keyword>
<evidence type="ECO:0000259" key="4">
    <source>
        <dbReference type="PROSITE" id="PS50932"/>
    </source>
</evidence>
<keyword evidence="7" id="KW-1185">Reference proteome</keyword>
<dbReference type="SMART" id="SM00354">
    <property type="entry name" value="HTH_LACI"/>
    <property type="match status" value="1"/>
</dbReference>
<dbReference type="Pfam" id="PF00356">
    <property type="entry name" value="LacI"/>
    <property type="match status" value="1"/>
</dbReference>
<evidence type="ECO:0000313" key="7">
    <source>
        <dbReference type="Proteomes" id="UP001595896"/>
    </source>
</evidence>
<dbReference type="Proteomes" id="UP001595896">
    <property type="component" value="Unassembled WGS sequence"/>
</dbReference>
<evidence type="ECO:0000313" key="6">
    <source>
        <dbReference type="EMBL" id="MFC4736802.1"/>
    </source>
</evidence>
<dbReference type="Gene3D" id="1.10.260.40">
    <property type="entry name" value="lambda repressor-like DNA-binding domains"/>
    <property type="match status" value="1"/>
</dbReference>
<dbReference type="PROSITE" id="PS50932">
    <property type="entry name" value="HTH_LACI_2"/>
    <property type="match status" value="1"/>
</dbReference>
<dbReference type="InterPro" id="IPR028082">
    <property type="entry name" value="Peripla_BP_I"/>
</dbReference>
<feature type="domain" description="HTH lacI-type" evidence="4">
    <location>
        <begin position="2"/>
        <end position="56"/>
    </location>
</feature>
<accession>A0ABV9NU46</accession>
<dbReference type="EMBL" id="JBHSGK010000009">
    <property type="protein sequence ID" value="MFC4736802.1"/>
    <property type="molecule type" value="Genomic_DNA"/>
</dbReference>
<reference evidence="7" key="1">
    <citation type="journal article" date="2019" name="Int. J. Syst. Evol. Microbiol.">
        <title>The Global Catalogue of Microorganisms (GCM) 10K type strain sequencing project: providing services to taxonomists for standard genome sequencing and annotation.</title>
        <authorList>
            <consortium name="The Broad Institute Genomics Platform"/>
            <consortium name="The Broad Institute Genome Sequencing Center for Infectious Disease"/>
            <person name="Wu L."/>
            <person name="Ma J."/>
        </authorList>
    </citation>
    <scope>NUCLEOTIDE SEQUENCE [LARGE SCALE GENOMIC DNA]</scope>
    <source>
        <strain evidence="7">JCM 12165</strain>
    </source>
</reference>
<evidence type="ECO:0000256" key="1">
    <source>
        <dbReference type="ARBA" id="ARBA00023015"/>
    </source>
</evidence>
<comment type="caution">
    <text evidence="6">The sequence shown here is derived from an EMBL/GenBank/DDBJ whole genome shotgun (WGS) entry which is preliminary data.</text>
</comment>
<dbReference type="PROSITE" id="PS50943">
    <property type="entry name" value="HTH_CROC1"/>
    <property type="match status" value="1"/>
</dbReference>
<dbReference type="SUPFAM" id="SSF47413">
    <property type="entry name" value="lambda repressor-like DNA-binding domains"/>
    <property type="match status" value="1"/>
</dbReference>
<dbReference type="CDD" id="cd01392">
    <property type="entry name" value="HTH_LacI"/>
    <property type="match status" value="1"/>
</dbReference>
<keyword evidence="2 6" id="KW-0238">DNA-binding</keyword>
<dbReference type="Pfam" id="PF13377">
    <property type="entry name" value="Peripla_BP_3"/>
    <property type="match status" value="1"/>
</dbReference>
<dbReference type="InterPro" id="IPR010982">
    <property type="entry name" value="Lambda_DNA-bd_dom_sf"/>
</dbReference>
<sequence length="333" mass="37050">MVSSKDVARYAGVSQSTVSRVLNEPSKVNSENVLKVQEAMRALNYRPNSVARSLVSNRTRTIALISGPLHNPFFVETTTSIVNYAESKGYRTMVFFEHTDENKPIYDAVLSERVDGILLSSIFREDPVFDDLQALDIPVVMYNRRHNKGGNFVEINNIESGRLAANHLLELGHERLAVVSGPNYTSTFHGRKQGFLDEYKRITGMDLTLDLIKETNTTEAAVHQAVLDIMSSRKPPTAIFAATDAIAIFAMDKLQQIGYSIPDDVSICGMDNVSLANHRSFQLTSIGQKGPKNLGLISAEHLIELMEKPANEDVQITLEPALYDRKTTKPRLL</sequence>
<dbReference type="Gene3D" id="3.40.50.2300">
    <property type="match status" value="2"/>
</dbReference>
<dbReference type="InterPro" id="IPR000843">
    <property type="entry name" value="HTH_LacI"/>
</dbReference>
<dbReference type="CDD" id="cd06267">
    <property type="entry name" value="PBP1_LacI_sugar_binding-like"/>
    <property type="match status" value="1"/>
</dbReference>
<feature type="domain" description="HTH cro/C1-type" evidence="5">
    <location>
        <begin position="5"/>
        <end position="46"/>
    </location>
</feature>
<dbReference type="GO" id="GO:0003677">
    <property type="term" value="F:DNA binding"/>
    <property type="evidence" value="ECO:0007669"/>
    <property type="project" value="UniProtKB-KW"/>
</dbReference>
<evidence type="ECO:0000259" key="5">
    <source>
        <dbReference type="PROSITE" id="PS50943"/>
    </source>
</evidence>
<dbReference type="PRINTS" id="PR00036">
    <property type="entry name" value="HTHLACI"/>
</dbReference>
<protein>
    <submittedName>
        <fullName evidence="6">LacI family DNA-binding transcriptional regulator</fullName>
    </submittedName>
</protein>
<name>A0ABV9NU46_9BACI</name>
<keyword evidence="3" id="KW-0804">Transcription</keyword>
<evidence type="ECO:0000256" key="2">
    <source>
        <dbReference type="ARBA" id="ARBA00023125"/>
    </source>
</evidence>
<dbReference type="InterPro" id="IPR046335">
    <property type="entry name" value="LacI/GalR-like_sensor"/>
</dbReference>
<dbReference type="SUPFAM" id="SSF53822">
    <property type="entry name" value="Periplasmic binding protein-like I"/>
    <property type="match status" value="1"/>
</dbReference>